<dbReference type="PROSITE" id="PS00108">
    <property type="entry name" value="PROTEIN_KINASE_ST"/>
    <property type="match status" value="1"/>
</dbReference>
<dbReference type="Gene3D" id="3.30.200.20">
    <property type="entry name" value="Phosphorylase Kinase, domain 1"/>
    <property type="match status" value="1"/>
</dbReference>
<protein>
    <submittedName>
        <fullName evidence="2">Serine/threonine-protein kinase H1</fullName>
    </submittedName>
</protein>
<comment type="caution">
    <text evidence="2">The sequence shown here is derived from an EMBL/GenBank/DDBJ whole genome shotgun (WGS) entry which is preliminary data.</text>
</comment>
<dbReference type="AlphaFoldDB" id="A0A175VRD7"/>
<feature type="domain" description="Protein kinase" evidence="1">
    <location>
        <begin position="215"/>
        <end position="507"/>
    </location>
</feature>
<dbReference type="STRING" id="100816.A0A175VRD7"/>
<dbReference type="PANTHER" id="PTHR44167">
    <property type="entry name" value="OVARIAN-SPECIFIC SERINE/THREONINE-PROTEIN KINASE LOK-RELATED"/>
    <property type="match status" value="1"/>
</dbReference>
<dbReference type="GO" id="GO:0005634">
    <property type="term" value="C:nucleus"/>
    <property type="evidence" value="ECO:0007669"/>
    <property type="project" value="TreeGrafter"/>
</dbReference>
<dbReference type="Gene3D" id="1.10.510.10">
    <property type="entry name" value="Transferase(Phosphotransferase) domain 1"/>
    <property type="match status" value="1"/>
</dbReference>
<dbReference type="GO" id="GO:0004674">
    <property type="term" value="F:protein serine/threonine kinase activity"/>
    <property type="evidence" value="ECO:0007669"/>
    <property type="project" value="TreeGrafter"/>
</dbReference>
<proteinExistence type="predicted"/>
<gene>
    <name evidence="2" type="ORF">MMYC01_209434</name>
</gene>
<dbReference type="GO" id="GO:0005524">
    <property type="term" value="F:ATP binding"/>
    <property type="evidence" value="ECO:0007669"/>
    <property type="project" value="InterPro"/>
</dbReference>
<dbReference type="Proteomes" id="UP000078237">
    <property type="component" value="Unassembled WGS sequence"/>
</dbReference>
<dbReference type="InterPro" id="IPR011009">
    <property type="entry name" value="Kinase-like_dom_sf"/>
</dbReference>
<evidence type="ECO:0000313" key="3">
    <source>
        <dbReference type="Proteomes" id="UP000078237"/>
    </source>
</evidence>
<dbReference type="SUPFAM" id="SSF56112">
    <property type="entry name" value="Protein kinase-like (PK-like)"/>
    <property type="match status" value="1"/>
</dbReference>
<accession>A0A175VRD7</accession>
<reference evidence="2 3" key="1">
    <citation type="journal article" date="2016" name="Genome Announc.">
        <title>Genome Sequence of Madurella mycetomatis mm55, Isolated from a Human Mycetoma Case in Sudan.</title>
        <authorList>
            <person name="Smit S."/>
            <person name="Derks M.F."/>
            <person name="Bervoets S."/>
            <person name="Fahal A."/>
            <person name="van Leeuwen W."/>
            <person name="van Belkum A."/>
            <person name="van de Sande W.W."/>
        </authorList>
    </citation>
    <scope>NUCLEOTIDE SEQUENCE [LARGE SCALE GENOMIC DNA]</scope>
    <source>
        <strain evidence="3">mm55</strain>
    </source>
</reference>
<sequence>MIGSTADVASGHEVLQILNHCDGICENLSAWARSRPAADEPLTVLLIAQINHLASNVHSFKTQVATEAAHARTGTPLAAGHDSVVFSPDLSRSLTCTKLCLLETIEAVDFYNREERHGHGGALNKLFASKFILNRNEPRHAGRAYYNQDKLLRIGLEIWDLIRGLVPQLVTSEGAMARFSMLQPKIEGFLSRTAEQFGPAYVHTYQTLAETPYAIDTAGKSFPGTNATVQRVNHKGSGEALAMKTFQNVFSKKDMREISRELRVLEVCDHRNIVQLVEAFRLQDDDQSVHLVMAPWAPCTLFTFLRMSNAQRKARCPWFKPDAPESDRCIYRILSELADGVGYLHSLPVKHKDLKPDNILLYREGTDDVTPLITDVGISKVHRPGAKTNYNDGTYVYLAPEQDKLKASTLESDIWQLGCCFAELLAVAKAGTSGYEKLHGSFNREEVDCACSIAREHEPFMRTLAEICTAGRATLRRAYIITTAMLDPDPTIRPNIESVRATLSKWPGLNSA</sequence>
<dbReference type="GO" id="GO:0044773">
    <property type="term" value="P:mitotic DNA damage checkpoint signaling"/>
    <property type="evidence" value="ECO:0007669"/>
    <property type="project" value="TreeGrafter"/>
</dbReference>
<keyword evidence="2" id="KW-0808">Transferase</keyword>
<dbReference type="CDD" id="cd00180">
    <property type="entry name" value="PKc"/>
    <property type="match status" value="1"/>
</dbReference>
<dbReference type="GO" id="GO:0005737">
    <property type="term" value="C:cytoplasm"/>
    <property type="evidence" value="ECO:0007669"/>
    <property type="project" value="TreeGrafter"/>
</dbReference>
<dbReference type="InterPro" id="IPR000719">
    <property type="entry name" value="Prot_kinase_dom"/>
</dbReference>
<keyword evidence="2" id="KW-0418">Kinase</keyword>
<dbReference type="SMART" id="SM00220">
    <property type="entry name" value="S_TKc"/>
    <property type="match status" value="1"/>
</dbReference>
<keyword evidence="3" id="KW-1185">Reference proteome</keyword>
<dbReference type="Pfam" id="PF00069">
    <property type="entry name" value="Pkinase"/>
    <property type="match status" value="1"/>
</dbReference>
<dbReference type="InterPro" id="IPR008271">
    <property type="entry name" value="Ser/Thr_kinase_AS"/>
</dbReference>
<name>A0A175VRD7_9PEZI</name>
<evidence type="ECO:0000313" key="2">
    <source>
        <dbReference type="EMBL" id="KXX73943.1"/>
    </source>
</evidence>
<dbReference type="PROSITE" id="PS50011">
    <property type="entry name" value="PROTEIN_KINASE_DOM"/>
    <property type="match status" value="1"/>
</dbReference>
<dbReference type="VEuPathDB" id="FungiDB:MMYC01_209434"/>
<organism evidence="2 3">
    <name type="scientific">Madurella mycetomatis</name>
    <dbReference type="NCBI Taxonomy" id="100816"/>
    <lineage>
        <taxon>Eukaryota</taxon>
        <taxon>Fungi</taxon>
        <taxon>Dikarya</taxon>
        <taxon>Ascomycota</taxon>
        <taxon>Pezizomycotina</taxon>
        <taxon>Sordariomycetes</taxon>
        <taxon>Sordariomycetidae</taxon>
        <taxon>Sordariales</taxon>
        <taxon>Sordariales incertae sedis</taxon>
        <taxon>Madurella</taxon>
    </lineage>
</organism>
<evidence type="ECO:0000259" key="1">
    <source>
        <dbReference type="PROSITE" id="PS50011"/>
    </source>
</evidence>
<dbReference type="PANTHER" id="PTHR44167:SF24">
    <property type="entry name" value="SERINE_THREONINE-PROTEIN KINASE CHK2"/>
    <property type="match status" value="1"/>
</dbReference>
<dbReference type="OrthoDB" id="248923at2759"/>
<dbReference type="EMBL" id="LCTW02000404">
    <property type="protein sequence ID" value="KXX73943.1"/>
    <property type="molecule type" value="Genomic_DNA"/>
</dbReference>